<feature type="region of interest" description="Disordered" evidence="1">
    <location>
        <begin position="94"/>
        <end position="146"/>
    </location>
</feature>
<dbReference type="STRING" id="5217.A0A4V1M3S0"/>
<dbReference type="EMBL" id="SDIL01000058">
    <property type="protein sequence ID" value="RXK37837.1"/>
    <property type="molecule type" value="Genomic_DNA"/>
</dbReference>
<dbReference type="InterPro" id="IPR023198">
    <property type="entry name" value="PGP-like_dom2"/>
</dbReference>
<dbReference type="InterPro" id="IPR006439">
    <property type="entry name" value="HAD-SF_hydro_IA"/>
</dbReference>
<evidence type="ECO:0000313" key="2">
    <source>
        <dbReference type="EMBL" id="RXK37837.1"/>
    </source>
</evidence>
<dbReference type="Proteomes" id="UP000289152">
    <property type="component" value="Unassembled WGS sequence"/>
</dbReference>
<dbReference type="Pfam" id="PF00702">
    <property type="entry name" value="Hydrolase"/>
    <property type="match status" value="1"/>
</dbReference>
<keyword evidence="3" id="KW-1185">Reference proteome</keyword>
<dbReference type="InterPro" id="IPR036412">
    <property type="entry name" value="HAD-like_sf"/>
</dbReference>
<dbReference type="AlphaFoldDB" id="A0A4V1M3S0"/>
<evidence type="ECO:0000256" key="1">
    <source>
        <dbReference type="SAM" id="MobiDB-lite"/>
    </source>
</evidence>
<organism evidence="2 3">
    <name type="scientific">Tremella mesenterica</name>
    <name type="common">Jelly fungus</name>
    <dbReference type="NCBI Taxonomy" id="5217"/>
    <lineage>
        <taxon>Eukaryota</taxon>
        <taxon>Fungi</taxon>
        <taxon>Dikarya</taxon>
        <taxon>Basidiomycota</taxon>
        <taxon>Agaricomycotina</taxon>
        <taxon>Tremellomycetes</taxon>
        <taxon>Tremellales</taxon>
        <taxon>Tremellaceae</taxon>
        <taxon>Tremella</taxon>
    </lineage>
</organism>
<dbReference type="Gene3D" id="1.10.150.240">
    <property type="entry name" value="Putative phosphatase, domain 2"/>
    <property type="match status" value="1"/>
</dbReference>
<dbReference type="VEuPathDB" id="FungiDB:TREMEDRAFT_46110"/>
<dbReference type="Gene3D" id="3.40.50.1000">
    <property type="entry name" value="HAD superfamily/HAD-like"/>
    <property type="match status" value="1"/>
</dbReference>
<reference evidence="2 3" key="1">
    <citation type="submission" date="2016-06" db="EMBL/GenBank/DDBJ databases">
        <title>Evolution of pathogenesis and genome organization in the Tremellales.</title>
        <authorList>
            <person name="Cuomo C."/>
            <person name="Litvintseva A."/>
            <person name="Heitman J."/>
            <person name="Chen Y."/>
            <person name="Sun S."/>
            <person name="Springer D."/>
            <person name="Dromer F."/>
            <person name="Young S."/>
            <person name="Zeng Q."/>
            <person name="Chapman S."/>
            <person name="Gujja S."/>
            <person name="Saif S."/>
            <person name="Birren B."/>
        </authorList>
    </citation>
    <scope>NUCLEOTIDE SEQUENCE [LARGE SCALE GENOMIC DNA]</scope>
    <source>
        <strain evidence="2 3">ATCC 28783</strain>
    </source>
</reference>
<protein>
    <submittedName>
        <fullName evidence="2">Phosphatase</fullName>
    </submittedName>
</protein>
<dbReference type="InterPro" id="IPR051806">
    <property type="entry name" value="HAD-like_SPP"/>
</dbReference>
<proteinExistence type="predicted"/>
<name>A0A4V1M3S0_TREME</name>
<gene>
    <name evidence="2" type="ORF">M231_04835</name>
</gene>
<dbReference type="PANTHER" id="PTHR43481">
    <property type="entry name" value="FRUCTOSE-1-PHOSPHATE PHOSPHATASE"/>
    <property type="match status" value="1"/>
</dbReference>
<dbReference type="FunFam" id="3.40.50.1000:FF:000145">
    <property type="entry name" value="HAD family hydrolase"/>
    <property type="match status" value="1"/>
</dbReference>
<sequence>MSALMMTPAHSPREVSPHSFQDGTLTDSIAAVEAAWTAKAHELGLEPKAVIAATHGRRASDNLMSLVPNLKPEHVEVEVDRFEKSILAFADTPPLSRKNSMASSRKNSMVSTPLSSISASTMSSMAPMTPLEPPTPRSRQGSMSLGSALSMALTKVQEAEPALGYNETDDSPFDDDDIIDMSVRILPGVRKLMNSLPKGKYAVATSGAKTYCHGCLTRTEIEIPDVCVTADDPRLERGKPFPDPFLLAAKDLGVDPTHSVIFEDSPSGIKAAVAAGSIVIAVCTSHQREQIEGLGAHYIVETMEQVKVEAQASGKLRFTVRY</sequence>
<feature type="compositionally biased region" description="Low complexity" evidence="1">
    <location>
        <begin position="111"/>
        <end position="129"/>
    </location>
</feature>
<dbReference type="SUPFAM" id="SSF56784">
    <property type="entry name" value="HAD-like"/>
    <property type="match status" value="1"/>
</dbReference>
<evidence type="ECO:0000313" key="3">
    <source>
        <dbReference type="Proteomes" id="UP000289152"/>
    </source>
</evidence>
<feature type="compositionally biased region" description="Polar residues" evidence="1">
    <location>
        <begin position="97"/>
        <end position="110"/>
    </location>
</feature>
<dbReference type="NCBIfam" id="TIGR01509">
    <property type="entry name" value="HAD-SF-IA-v3"/>
    <property type="match status" value="1"/>
</dbReference>
<dbReference type="PANTHER" id="PTHR43481:SF2">
    <property type="entry name" value="PHOSPHATASE"/>
    <property type="match status" value="1"/>
</dbReference>
<dbReference type="GO" id="GO:0050308">
    <property type="term" value="F:sugar-phosphatase activity"/>
    <property type="evidence" value="ECO:0007669"/>
    <property type="project" value="TreeGrafter"/>
</dbReference>
<dbReference type="FunCoup" id="A0A4V1M3S0">
    <property type="interactions" value="27"/>
</dbReference>
<dbReference type="OrthoDB" id="40579at2759"/>
<dbReference type="InterPro" id="IPR023214">
    <property type="entry name" value="HAD_sf"/>
</dbReference>
<dbReference type="InParanoid" id="A0A4V1M3S0"/>
<accession>A0A4V1M3S0</accession>
<feature type="region of interest" description="Disordered" evidence="1">
    <location>
        <begin position="1"/>
        <end position="20"/>
    </location>
</feature>
<comment type="caution">
    <text evidence="2">The sequence shown here is derived from an EMBL/GenBank/DDBJ whole genome shotgun (WGS) entry which is preliminary data.</text>
</comment>